<sequence length="134" mass="15476">MSSSALKVSIQLLQEELPDLRGIYCFGSFGTEYETQESDLDLAILPASPMNSLDRWQLQEKLAFQLKRDVDLVDLIKASTVFQWENLHSGQRLFTADKDSCDFFENFVDSAYLRLQESRQGILEDSRQIYRGKK</sequence>
<proteinExistence type="predicted"/>
<gene>
    <name evidence="2" type="ORF">COB67_10240</name>
</gene>
<dbReference type="NCBIfam" id="NF047752">
    <property type="entry name" value="MntA_antitoxin"/>
    <property type="match status" value="1"/>
</dbReference>
<dbReference type="CDD" id="cd05403">
    <property type="entry name" value="NT_KNTase_like"/>
    <property type="match status" value="1"/>
</dbReference>
<accession>A0A2A4SXX2</accession>
<evidence type="ECO:0000313" key="3">
    <source>
        <dbReference type="Proteomes" id="UP000218113"/>
    </source>
</evidence>
<comment type="caution">
    <text evidence="2">The sequence shown here is derived from an EMBL/GenBank/DDBJ whole genome shotgun (WGS) entry which is preliminary data.</text>
</comment>
<dbReference type="PANTHER" id="PTHR43852:SF2">
    <property type="entry name" value="PROTEIN ADENYLYLTRANSFERASE MNTA"/>
    <property type="match status" value="1"/>
</dbReference>
<dbReference type="Gene3D" id="3.30.460.10">
    <property type="entry name" value="Beta Polymerase, domain 2"/>
    <property type="match status" value="1"/>
</dbReference>
<name>A0A2A4SXX2_9DELT</name>
<dbReference type="SUPFAM" id="SSF81301">
    <property type="entry name" value="Nucleotidyltransferase"/>
    <property type="match status" value="1"/>
</dbReference>
<dbReference type="InterPro" id="IPR052930">
    <property type="entry name" value="TA_antitoxin_MntA"/>
</dbReference>
<reference evidence="3" key="1">
    <citation type="submission" date="2017-08" db="EMBL/GenBank/DDBJ databases">
        <title>A dynamic microbial community with high functional redundancy inhabits the cold, oxic subseafloor aquifer.</title>
        <authorList>
            <person name="Tully B.J."/>
            <person name="Wheat C.G."/>
            <person name="Glazer B.T."/>
            <person name="Huber J.A."/>
        </authorList>
    </citation>
    <scope>NUCLEOTIDE SEQUENCE [LARGE SCALE GENOMIC DNA]</scope>
</reference>
<evidence type="ECO:0000313" key="2">
    <source>
        <dbReference type="EMBL" id="PCI26230.1"/>
    </source>
</evidence>
<dbReference type="Pfam" id="PF18765">
    <property type="entry name" value="Polbeta"/>
    <property type="match status" value="1"/>
</dbReference>
<organism evidence="2 3">
    <name type="scientific">SAR324 cluster bacterium</name>
    <dbReference type="NCBI Taxonomy" id="2024889"/>
    <lineage>
        <taxon>Bacteria</taxon>
        <taxon>Deltaproteobacteria</taxon>
        <taxon>SAR324 cluster</taxon>
    </lineage>
</organism>
<feature type="domain" description="Polymerase beta nucleotidyltransferase" evidence="1">
    <location>
        <begin position="12"/>
        <end position="98"/>
    </location>
</feature>
<dbReference type="PANTHER" id="PTHR43852">
    <property type="entry name" value="NUCLEOTIDYLTRANSFERASE"/>
    <property type="match status" value="1"/>
</dbReference>
<evidence type="ECO:0000259" key="1">
    <source>
        <dbReference type="Pfam" id="PF18765"/>
    </source>
</evidence>
<protein>
    <recommendedName>
        <fullName evidence="1">Polymerase beta nucleotidyltransferase domain-containing protein</fullName>
    </recommendedName>
</protein>
<dbReference type="InterPro" id="IPR041633">
    <property type="entry name" value="Polbeta"/>
</dbReference>
<dbReference type="InterPro" id="IPR043519">
    <property type="entry name" value="NT_sf"/>
</dbReference>
<dbReference type="AlphaFoldDB" id="A0A2A4SXX2"/>
<dbReference type="Proteomes" id="UP000218113">
    <property type="component" value="Unassembled WGS sequence"/>
</dbReference>
<dbReference type="EMBL" id="NVSR01000098">
    <property type="protein sequence ID" value="PCI26230.1"/>
    <property type="molecule type" value="Genomic_DNA"/>
</dbReference>